<name>A0A1G6H380_9ACTN</name>
<evidence type="ECO:0000313" key="2">
    <source>
        <dbReference type="Proteomes" id="UP000199086"/>
    </source>
</evidence>
<proteinExistence type="predicted"/>
<organism evidence="1 2">
    <name type="scientific">Raineyella antarctica</name>
    <dbReference type="NCBI Taxonomy" id="1577474"/>
    <lineage>
        <taxon>Bacteria</taxon>
        <taxon>Bacillati</taxon>
        <taxon>Actinomycetota</taxon>
        <taxon>Actinomycetes</taxon>
        <taxon>Propionibacteriales</taxon>
        <taxon>Propionibacteriaceae</taxon>
        <taxon>Raineyella</taxon>
    </lineage>
</organism>
<protein>
    <recommendedName>
        <fullName evidence="3">Extensin-like protein C-terminus</fullName>
    </recommendedName>
</protein>
<dbReference type="EMBL" id="FMYF01000006">
    <property type="protein sequence ID" value="SDB88355.1"/>
    <property type="molecule type" value="Genomic_DNA"/>
</dbReference>
<dbReference type="AlphaFoldDB" id="A0A1G6H380"/>
<dbReference type="Proteomes" id="UP000199086">
    <property type="component" value="Unassembled WGS sequence"/>
</dbReference>
<keyword evidence="2" id="KW-1185">Reference proteome</keyword>
<evidence type="ECO:0008006" key="3">
    <source>
        <dbReference type="Google" id="ProtNLM"/>
    </source>
</evidence>
<gene>
    <name evidence="1" type="ORF">GA0111570_10669</name>
</gene>
<reference evidence="1 2" key="1">
    <citation type="submission" date="2016-06" db="EMBL/GenBank/DDBJ databases">
        <authorList>
            <person name="Olsen C.W."/>
            <person name="Carey S."/>
            <person name="Hinshaw L."/>
            <person name="Karasin A.I."/>
        </authorList>
    </citation>
    <scope>NUCLEOTIDE SEQUENCE [LARGE SCALE GENOMIC DNA]</scope>
    <source>
        <strain evidence="1 2">LZ-22</strain>
    </source>
</reference>
<sequence length="260" mass="27647">MGGLAAAIAAPAVLAGCSDISSVSPARSGATRPRADCVPAASMGTYDNLAGARLVYEVNDRATRFRIEPGFAGQFEAWLAEWNALTGTTTRTLGTYGSWLADDGACDSWHHSGRAFDVARVLDAAGEVVSCHYDLWGADPDEGRLPAYWALAAGLHAHFAYVLTYLYDDAHANHIHVDNGISGSGLSGFSGRSRVQIQAVQAICTHLWSVGTPTTGSWDPATRASVRTVLDRLGLRGNLTATDVWQGFLRGSITHWADGR</sequence>
<accession>A0A1G6H380</accession>
<evidence type="ECO:0000313" key="1">
    <source>
        <dbReference type="EMBL" id="SDB88355.1"/>
    </source>
</evidence>